<keyword evidence="2" id="KW-0238">DNA-binding</keyword>
<sequence length="331" mass="36501">MATIKEIADKAGVSITTVSRILNFDAALSVTDTTRARVLRIAEELDYTPRRKKAGRTSKKIAVLQWHSAAQELNDLYYLQIQNAIERSALMMGYSLNYVTITDFEKGVNKSFSGIIALGKYDHDEILNIADKGLPIVFVGQNSLVYGFDSITSDFVSPVQWIIDHFQEAGINDIGLLIGQEATSAGRHLIKDTRLKAFETFGQEAGVYDPARIFVGEFTPTSGYDLMNQAIAQLGDELPHAFIVGNDAMAVGVIRALREHNLAVPGRVSLISFNDVAVARYTTPKLSTVHAYTDLMGSGALHLLRKRIADPERVPQQLNFATKLILRKSSK</sequence>
<comment type="caution">
    <text evidence="5">The sequence shown here is derived from an EMBL/GenBank/DDBJ whole genome shotgun (WGS) entry which is preliminary data.</text>
</comment>
<dbReference type="CDD" id="cd01544">
    <property type="entry name" value="PBP1_GalR"/>
    <property type="match status" value="1"/>
</dbReference>
<dbReference type="PATRIC" id="fig|1423792.3.peg.1836"/>
<dbReference type="PANTHER" id="PTHR30146">
    <property type="entry name" value="LACI-RELATED TRANSCRIPTIONAL REPRESSOR"/>
    <property type="match status" value="1"/>
</dbReference>
<dbReference type="InterPro" id="IPR000843">
    <property type="entry name" value="HTH_LacI"/>
</dbReference>
<dbReference type="PROSITE" id="PS50932">
    <property type="entry name" value="HTH_LACI_2"/>
    <property type="match status" value="1"/>
</dbReference>
<evidence type="ECO:0000313" key="6">
    <source>
        <dbReference type="Proteomes" id="UP000051330"/>
    </source>
</evidence>
<dbReference type="Proteomes" id="UP000051330">
    <property type="component" value="Unassembled WGS sequence"/>
</dbReference>
<proteinExistence type="predicted"/>
<dbReference type="InterPro" id="IPR028082">
    <property type="entry name" value="Peripla_BP_I"/>
</dbReference>
<dbReference type="EMBL" id="AZEC01000003">
    <property type="protein sequence ID" value="KRL13783.1"/>
    <property type="molecule type" value="Genomic_DNA"/>
</dbReference>
<dbReference type="InterPro" id="IPR010982">
    <property type="entry name" value="Lambda_DNA-bd_dom_sf"/>
</dbReference>
<feature type="domain" description="HTH lacI-type" evidence="4">
    <location>
        <begin position="2"/>
        <end position="58"/>
    </location>
</feature>
<dbReference type="InterPro" id="IPR046335">
    <property type="entry name" value="LacI/GalR-like_sensor"/>
</dbReference>
<dbReference type="OrthoDB" id="43195at2"/>
<dbReference type="SUPFAM" id="SSF53822">
    <property type="entry name" value="Periplasmic binding protein-like I"/>
    <property type="match status" value="1"/>
</dbReference>
<dbReference type="CDD" id="cd01392">
    <property type="entry name" value="HTH_LacI"/>
    <property type="match status" value="1"/>
</dbReference>
<keyword evidence="6" id="KW-1185">Reference proteome</keyword>
<dbReference type="STRING" id="1423792.FD09_GL001811"/>
<dbReference type="Pfam" id="PF13377">
    <property type="entry name" value="Peripla_BP_3"/>
    <property type="match status" value="1"/>
</dbReference>
<name>A0A0R1N0F6_9LACO</name>
<dbReference type="Gene3D" id="3.40.50.2300">
    <property type="match status" value="2"/>
</dbReference>
<dbReference type="RefSeq" id="WP_057818658.1">
    <property type="nucleotide sequence ID" value="NZ_AZEC01000003.1"/>
</dbReference>
<dbReference type="Pfam" id="PF00356">
    <property type="entry name" value="LacI"/>
    <property type="match status" value="1"/>
</dbReference>
<dbReference type="AlphaFoldDB" id="A0A0R1N0F6"/>
<reference evidence="5 6" key="1">
    <citation type="journal article" date="2015" name="Genome Announc.">
        <title>Expanding the biotechnology potential of lactobacilli through comparative genomics of 213 strains and associated genera.</title>
        <authorList>
            <person name="Sun Z."/>
            <person name="Harris H.M."/>
            <person name="McCann A."/>
            <person name="Guo C."/>
            <person name="Argimon S."/>
            <person name="Zhang W."/>
            <person name="Yang X."/>
            <person name="Jeffery I.B."/>
            <person name="Cooney J.C."/>
            <person name="Kagawa T.F."/>
            <person name="Liu W."/>
            <person name="Song Y."/>
            <person name="Salvetti E."/>
            <person name="Wrobel A."/>
            <person name="Rasinkangas P."/>
            <person name="Parkhill J."/>
            <person name="Rea M.C."/>
            <person name="O'Sullivan O."/>
            <person name="Ritari J."/>
            <person name="Douillard F.P."/>
            <person name="Paul Ross R."/>
            <person name="Yang R."/>
            <person name="Briner A.E."/>
            <person name="Felis G.E."/>
            <person name="de Vos W.M."/>
            <person name="Barrangou R."/>
            <person name="Klaenhammer T.R."/>
            <person name="Caufield P.W."/>
            <person name="Cui Y."/>
            <person name="Zhang H."/>
            <person name="O'Toole P.W."/>
        </authorList>
    </citation>
    <scope>NUCLEOTIDE SEQUENCE [LARGE SCALE GENOMIC DNA]</scope>
    <source>
        <strain evidence="5 6">DSM 12744</strain>
    </source>
</reference>
<dbReference type="GO" id="GO:0000976">
    <property type="term" value="F:transcription cis-regulatory region binding"/>
    <property type="evidence" value="ECO:0007669"/>
    <property type="project" value="TreeGrafter"/>
</dbReference>
<evidence type="ECO:0000259" key="4">
    <source>
        <dbReference type="PROSITE" id="PS50932"/>
    </source>
</evidence>
<gene>
    <name evidence="5" type="ORF">FD09_GL001811</name>
</gene>
<evidence type="ECO:0000256" key="2">
    <source>
        <dbReference type="ARBA" id="ARBA00023125"/>
    </source>
</evidence>
<dbReference type="SUPFAM" id="SSF47413">
    <property type="entry name" value="lambda repressor-like DNA-binding domains"/>
    <property type="match status" value="1"/>
</dbReference>
<evidence type="ECO:0000313" key="5">
    <source>
        <dbReference type="EMBL" id="KRL13783.1"/>
    </source>
</evidence>
<dbReference type="PRINTS" id="PR00036">
    <property type="entry name" value="HTHLACI"/>
</dbReference>
<protein>
    <submittedName>
        <fullName evidence="5">Transcription regulator</fullName>
    </submittedName>
</protein>
<dbReference type="SMART" id="SM00354">
    <property type="entry name" value="HTH_LACI"/>
    <property type="match status" value="1"/>
</dbReference>
<keyword evidence="3" id="KW-0804">Transcription</keyword>
<evidence type="ECO:0000256" key="3">
    <source>
        <dbReference type="ARBA" id="ARBA00023163"/>
    </source>
</evidence>
<accession>A0A0R1N0F6</accession>
<keyword evidence="1" id="KW-0805">Transcription regulation</keyword>
<evidence type="ECO:0000256" key="1">
    <source>
        <dbReference type="ARBA" id="ARBA00023015"/>
    </source>
</evidence>
<dbReference type="GO" id="GO:0003700">
    <property type="term" value="F:DNA-binding transcription factor activity"/>
    <property type="evidence" value="ECO:0007669"/>
    <property type="project" value="TreeGrafter"/>
</dbReference>
<dbReference type="Gene3D" id="1.10.260.40">
    <property type="entry name" value="lambda repressor-like DNA-binding domains"/>
    <property type="match status" value="1"/>
</dbReference>
<organism evidence="5 6">
    <name type="scientific">Schleiferilactobacillus perolens DSM 12744</name>
    <dbReference type="NCBI Taxonomy" id="1423792"/>
    <lineage>
        <taxon>Bacteria</taxon>
        <taxon>Bacillati</taxon>
        <taxon>Bacillota</taxon>
        <taxon>Bacilli</taxon>
        <taxon>Lactobacillales</taxon>
        <taxon>Lactobacillaceae</taxon>
        <taxon>Schleiferilactobacillus</taxon>
    </lineage>
</organism>
<dbReference type="PANTHER" id="PTHR30146:SF149">
    <property type="entry name" value="HTH-TYPE TRANSCRIPTIONAL REGULATOR EBGR"/>
    <property type="match status" value="1"/>
</dbReference>
<dbReference type="PROSITE" id="PS00356">
    <property type="entry name" value="HTH_LACI_1"/>
    <property type="match status" value="1"/>
</dbReference>